<dbReference type="NCBIfam" id="NF003818">
    <property type="entry name" value="PRK05409.1"/>
    <property type="match status" value="1"/>
</dbReference>
<dbReference type="PANTHER" id="PTHR42194">
    <property type="entry name" value="UPF0276 PROTEIN HI_1600"/>
    <property type="match status" value="1"/>
</dbReference>
<dbReference type="AlphaFoldDB" id="A0A4Q1SGF7"/>
<dbReference type="InterPro" id="IPR007801">
    <property type="entry name" value="MbnB/TglH/ChrH"/>
</dbReference>
<dbReference type="SUPFAM" id="SSF51658">
    <property type="entry name" value="Xylose isomerase-like"/>
    <property type="match status" value="1"/>
</dbReference>
<comment type="caution">
    <text evidence="2">The sequence shown here is derived from an EMBL/GenBank/DDBJ whole genome shotgun (WGS) entry which is preliminary data.</text>
</comment>
<sequence>MAANRFNGYTDYGVGIGLRVPHYNHILTRKPGVDWFEIISENYMVDGGRPLEVLDRILDQYKVVQHGVSMYFGSVTEPDPEHLKRLKTLVRRTKTPWLSDHLCWGSVDGRYTHDLLPMPYTWEAVRHTAERIRNVQDYLEIPVVVENVSSYAEYHISEMTEWEFLNEVVERADCGILLDVNNIYVSSQNHSFDPFTYVNAVPAERIAQIHIAGHSKFEKYILDTHDHPVLDPVWDLYARTIERAGPTATLLEWDDNIPSFDEVHAEALKANRYLQSAASASHTVIEEPELAGKAGAR</sequence>
<accession>A0A4Q1SGF7</accession>
<dbReference type="HAMAP" id="MF_00697">
    <property type="entry name" value="UPF0276"/>
    <property type="match status" value="1"/>
</dbReference>
<dbReference type="OrthoDB" id="9763101at2"/>
<gene>
    <name evidence="2" type="ORF">ESZ00_01260</name>
</gene>
<name>A0A4Q1SGF7_9BACT</name>
<keyword evidence="3" id="KW-1185">Reference proteome</keyword>
<dbReference type="PANTHER" id="PTHR42194:SF1">
    <property type="entry name" value="UPF0276 PROTEIN HI_1600"/>
    <property type="match status" value="1"/>
</dbReference>
<dbReference type="InterPro" id="IPR036237">
    <property type="entry name" value="Xyl_isomerase-like_sf"/>
</dbReference>
<dbReference type="Gene3D" id="3.20.20.150">
    <property type="entry name" value="Divalent-metal-dependent TIM barrel enzymes"/>
    <property type="match status" value="1"/>
</dbReference>
<protein>
    <recommendedName>
        <fullName evidence="1">UPF0276 protein ESZ00_01260</fullName>
    </recommendedName>
</protein>
<dbReference type="Proteomes" id="UP000290253">
    <property type="component" value="Unassembled WGS sequence"/>
</dbReference>
<evidence type="ECO:0000313" key="3">
    <source>
        <dbReference type="Proteomes" id="UP000290253"/>
    </source>
</evidence>
<dbReference type="EMBL" id="SDMK01000001">
    <property type="protein sequence ID" value="RXS96608.1"/>
    <property type="molecule type" value="Genomic_DNA"/>
</dbReference>
<evidence type="ECO:0000256" key="1">
    <source>
        <dbReference type="HAMAP-Rule" id="MF_00697"/>
    </source>
</evidence>
<dbReference type="Pfam" id="PF05114">
    <property type="entry name" value="MbnB_TglH_ChrH"/>
    <property type="match status" value="1"/>
</dbReference>
<proteinExistence type="inferred from homology"/>
<reference evidence="2 3" key="1">
    <citation type="journal article" date="2016" name="Int. J. Syst. Evol. Microbiol.">
        <title>Acidipila dinghuensis sp. nov., an acidobacterium isolated from forest soil.</title>
        <authorList>
            <person name="Jiang Y.W."/>
            <person name="Wang J."/>
            <person name="Chen M.H."/>
            <person name="Lv Y.Y."/>
            <person name="Qiu L.H."/>
        </authorList>
    </citation>
    <scope>NUCLEOTIDE SEQUENCE [LARGE SCALE GENOMIC DNA]</scope>
    <source>
        <strain evidence="2 3">DHOF10</strain>
    </source>
</reference>
<evidence type="ECO:0000313" key="2">
    <source>
        <dbReference type="EMBL" id="RXS96608.1"/>
    </source>
</evidence>
<comment type="similarity">
    <text evidence="1">Belongs to the UPF0276 family.</text>
</comment>
<organism evidence="2 3">
    <name type="scientific">Silvibacterium dinghuense</name>
    <dbReference type="NCBI Taxonomy" id="1560006"/>
    <lineage>
        <taxon>Bacteria</taxon>
        <taxon>Pseudomonadati</taxon>
        <taxon>Acidobacteriota</taxon>
        <taxon>Terriglobia</taxon>
        <taxon>Terriglobales</taxon>
        <taxon>Acidobacteriaceae</taxon>
        <taxon>Silvibacterium</taxon>
    </lineage>
</organism>
<dbReference type="RefSeq" id="WP_129206358.1">
    <property type="nucleotide sequence ID" value="NZ_BMGU01000001.1"/>
</dbReference>